<reference evidence="1" key="2">
    <citation type="journal article" date="2015" name="Fish Shellfish Immunol.">
        <title>Early steps in the European eel (Anguilla anguilla)-Vibrio vulnificus interaction in the gills: Role of the RtxA13 toxin.</title>
        <authorList>
            <person name="Callol A."/>
            <person name="Pajuelo D."/>
            <person name="Ebbesson L."/>
            <person name="Teles M."/>
            <person name="MacKenzie S."/>
            <person name="Amaro C."/>
        </authorList>
    </citation>
    <scope>NUCLEOTIDE SEQUENCE</scope>
</reference>
<dbReference type="AlphaFoldDB" id="A0A0E9QX87"/>
<protein>
    <submittedName>
        <fullName evidence="1">Uncharacterized protein</fullName>
    </submittedName>
</protein>
<dbReference type="EMBL" id="GBXM01087747">
    <property type="protein sequence ID" value="JAH20830.1"/>
    <property type="molecule type" value="Transcribed_RNA"/>
</dbReference>
<proteinExistence type="predicted"/>
<evidence type="ECO:0000313" key="1">
    <source>
        <dbReference type="EMBL" id="JAH20830.1"/>
    </source>
</evidence>
<reference evidence="1" key="1">
    <citation type="submission" date="2014-11" db="EMBL/GenBank/DDBJ databases">
        <authorList>
            <person name="Amaro Gonzalez C."/>
        </authorList>
    </citation>
    <scope>NUCLEOTIDE SEQUENCE</scope>
</reference>
<accession>A0A0E9QX87</accession>
<name>A0A0E9QX87_ANGAN</name>
<sequence length="18" mass="1835">MGSGTVGVTFNVPVNQEV</sequence>
<organism evidence="1">
    <name type="scientific">Anguilla anguilla</name>
    <name type="common">European freshwater eel</name>
    <name type="synonym">Muraena anguilla</name>
    <dbReference type="NCBI Taxonomy" id="7936"/>
    <lineage>
        <taxon>Eukaryota</taxon>
        <taxon>Metazoa</taxon>
        <taxon>Chordata</taxon>
        <taxon>Craniata</taxon>
        <taxon>Vertebrata</taxon>
        <taxon>Euteleostomi</taxon>
        <taxon>Actinopterygii</taxon>
        <taxon>Neopterygii</taxon>
        <taxon>Teleostei</taxon>
        <taxon>Anguilliformes</taxon>
        <taxon>Anguillidae</taxon>
        <taxon>Anguilla</taxon>
    </lineage>
</organism>